<dbReference type="EMBL" id="JBBNAG010000008">
    <property type="protein sequence ID" value="KAK9111736.1"/>
    <property type="molecule type" value="Genomic_DNA"/>
</dbReference>
<comment type="caution">
    <text evidence="1">The sequence shown here is derived from an EMBL/GenBank/DDBJ whole genome shotgun (WGS) entry which is preliminary data.</text>
</comment>
<name>A0AAP0IBG9_9MAGN</name>
<dbReference type="AlphaFoldDB" id="A0AAP0IBG9"/>
<keyword evidence="2" id="KW-1185">Reference proteome</keyword>
<evidence type="ECO:0000313" key="1">
    <source>
        <dbReference type="EMBL" id="KAK9111736.1"/>
    </source>
</evidence>
<sequence length="108" mass="11729">MFMMLGMDERPSLRRSLMFWKFGNDLVIEQGLLRCSVLQSLDGGVRSLLQGSALSHEDGMNLKGGVCSTKAGSAVPHSRNNDVSKLNLGFLKGLGTGLMVLNIVLDIY</sequence>
<reference evidence="1 2" key="1">
    <citation type="submission" date="2024-01" db="EMBL/GenBank/DDBJ databases">
        <title>Genome assemblies of Stephania.</title>
        <authorList>
            <person name="Yang L."/>
        </authorList>
    </citation>
    <scope>NUCLEOTIDE SEQUENCE [LARGE SCALE GENOMIC DNA]</scope>
    <source>
        <strain evidence="1">JXDWG</strain>
        <tissue evidence="1">Leaf</tissue>
    </source>
</reference>
<proteinExistence type="predicted"/>
<protein>
    <submittedName>
        <fullName evidence="1">Uncharacterized protein</fullName>
    </submittedName>
</protein>
<accession>A0AAP0IBG9</accession>
<organism evidence="1 2">
    <name type="scientific">Stephania cephalantha</name>
    <dbReference type="NCBI Taxonomy" id="152367"/>
    <lineage>
        <taxon>Eukaryota</taxon>
        <taxon>Viridiplantae</taxon>
        <taxon>Streptophyta</taxon>
        <taxon>Embryophyta</taxon>
        <taxon>Tracheophyta</taxon>
        <taxon>Spermatophyta</taxon>
        <taxon>Magnoliopsida</taxon>
        <taxon>Ranunculales</taxon>
        <taxon>Menispermaceae</taxon>
        <taxon>Menispermoideae</taxon>
        <taxon>Cissampelideae</taxon>
        <taxon>Stephania</taxon>
    </lineage>
</organism>
<gene>
    <name evidence="1" type="ORF">Scep_019255</name>
</gene>
<dbReference type="Proteomes" id="UP001419268">
    <property type="component" value="Unassembled WGS sequence"/>
</dbReference>
<evidence type="ECO:0000313" key="2">
    <source>
        <dbReference type="Proteomes" id="UP001419268"/>
    </source>
</evidence>